<evidence type="ECO:0000259" key="7">
    <source>
        <dbReference type="Pfam" id="PF02384"/>
    </source>
</evidence>
<dbReference type="PANTHER" id="PTHR42933:SF1">
    <property type="entry name" value="SITE-SPECIFIC DNA-METHYLTRANSFERASE (ADENINE-SPECIFIC)"/>
    <property type="match status" value="1"/>
</dbReference>
<dbReference type="PANTHER" id="PTHR42933">
    <property type="entry name" value="SLR6095 PROTEIN"/>
    <property type="match status" value="1"/>
</dbReference>
<dbReference type="Pfam" id="PF02384">
    <property type="entry name" value="N6_Mtase"/>
    <property type="match status" value="1"/>
</dbReference>
<keyword evidence="8" id="KW-0540">Nuclease</keyword>
<dbReference type="EC" id="2.1.1.72" evidence="1"/>
<dbReference type="GO" id="GO:0032259">
    <property type="term" value="P:methylation"/>
    <property type="evidence" value="ECO:0007669"/>
    <property type="project" value="UniProtKB-KW"/>
</dbReference>
<dbReference type="GO" id="GO:0009307">
    <property type="term" value="P:DNA restriction-modification system"/>
    <property type="evidence" value="ECO:0007669"/>
    <property type="project" value="UniProtKB-KW"/>
</dbReference>
<comment type="caution">
    <text evidence="8">The sequence shown here is derived from an EMBL/GenBank/DDBJ whole genome shotgun (WGS) entry which is preliminary data.</text>
</comment>
<dbReference type="GO" id="GO:0009007">
    <property type="term" value="F:site-specific DNA-methyltransferase (adenine-specific) activity"/>
    <property type="evidence" value="ECO:0007669"/>
    <property type="project" value="UniProtKB-EC"/>
</dbReference>
<dbReference type="RefSeq" id="WP_044907938.1">
    <property type="nucleotide sequence ID" value="NZ_JQIF01000113.1"/>
</dbReference>
<dbReference type="InterPro" id="IPR029063">
    <property type="entry name" value="SAM-dependent_MTases_sf"/>
</dbReference>
<dbReference type="EMBL" id="JQIF01000113">
    <property type="protein sequence ID" value="KGJ51415.1"/>
    <property type="molecule type" value="Genomic_DNA"/>
</dbReference>
<dbReference type="SUPFAM" id="SSF53335">
    <property type="entry name" value="S-adenosyl-L-methionine-dependent methyltransferases"/>
    <property type="match status" value="1"/>
</dbReference>
<evidence type="ECO:0000256" key="1">
    <source>
        <dbReference type="ARBA" id="ARBA00011900"/>
    </source>
</evidence>
<dbReference type="InterPro" id="IPR003356">
    <property type="entry name" value="DNA_methylase_A-5"/>
</dbReference>
<sequence length="607" mass="69010">MERIEIIDAVGREYCTSNIEKGEFSYPKAFKEKNLDFEPIKKKHGKGSWQFLDIRFELDGVSLLIETKNDADKWPTVEEQIAAYAEYEKRLTGNKIIAMVANTTDDRITVWKSDIEDDRKLVKEEAIRTMPEYVAMFDAKHTNNKEEVMRNTYQLNELLHRHGISEKLRSQFVGTCLLAIKNGLVYDRKMKSAQIIGGIRTILEDLLEGSLKKAEKLTLIDKRVLKSQDVRDMTSENLCVVLDFVKDKIFPFINDKSTAGQDLLNLFFITFNKYVGKSDKNQAFTPDHITDFMSKICNVNKNSVVLDMACGSGSFLVRAMTQALADCHTKAEEDEVKKHHIYGVEYDELVYGLATTNMLIHSDGNSNIVQGSCFDEVPNFIADGVKFNAVLMNPPYNAMAKQVPQAFSKTWGKSKQDPSKGLYFVKFVLDQMNENDMQGKLAVLLPMACAIGNSTLMRQMKNAILKNNTLDAVFSLPDDMFYPGASACACCMVFDVGTPHKSAARETFFAYCKDDGFKKRKNLGRVEQIDENGDSLWAAIEKQWIDTYKNRDVIPGFSARQMVTGDDEWLCEAYMETDYTMLTENDFQQTVNDYLAYLVRTGVVYED</sequence>
<evidence type="ECO:0000256" key="5">
    <source>
        <dbReference type="ARBA" id="ARBA00022747"/>
    </source>
</evidence>
<feature type="domain" description="DNA methylase adenine-specific" evidence="7">
    <location>
        <begin position="272"/>
        <end position="522"/>
    </location>
</feature>
<dbReference type="Proteomes" id="UP000030008">
    <property type="component" value="Unassembled WGS sequence"/>
</dbReference>
<evidence type="ECO:0000256" key="6">
    <source>
        <dbReference type="ARBA" id="ARBA00047942"/>
    </source>
</evidence>
<keyword evidence="4" id="KW-0949">S-adenosyl-L-methionine</keyword>
<dbReference type="InterPro" id="IPR002052">
    <property type="entry name" value="DNA_methylase_N6_adenine_CS"/>
</dbReference>
<comment type="catalytic activity">
    <reaction evidence="6">
        <text>a 2'-deoxyadenosine in DNA + S-adenosyl-L-methionine = an N(6)-methyl-2'-deoxyadenosine in DNA + S-adenosyl-L-homocysteine + H(+)</text>
        <dbReference type="Rhea" id="RHEA:15197"/>
        <dbReference type="Rhea" id="RHEA-COMP:12418"/>
        <dbReference type="Rhea" id="RHEA-COMP:12419"/>
        <dbReference type="ChEBI" id="CHEBI:15378"/>
        <dbReference type="ChEBI" id="CHEBI:57856"/>
        <dbReference type="ChEBI" id="CHEBI:59789"/>
        <dbReference type="ChEBI" id="CHEBI:90615"/>
        <dbReference type="ChEBI" id="CHEBI:90616"/>
        <dbReference type="EC" id="2.1.1.72"/>
    </reaction>
</comment>
<keyword evidence="5" id="KW-0680">Restriction system</keyword>
<protein>
    <recommendedName>
        <fullName evidence="1">site-specific DNA-methyltransferase (adenine-specific)</fullName>
        <ecNumber evidence="1">2.1.1.72</ecNumber>
    </recommendedName>
</protein>
<dbReference type="InterPro" id="IPR051537">
    <property type="entry name" value="DNA_Adenine_Mtase"/>
</dbReference>
<evidence type="ECO:0000256" key="4">
    <source>
        <dbReference type="ARBA" id="ARBA00022691"/>
    </source>
</evidence>
<dbReference type="CDD" id="cd02440">
    <property type="entry name" value="AdoMet_MTases"/>
    <property type="match status" value="1"/>
</dbReference>
<dbReference type="PRINTS" id="PR00507">
    <property type="entry name" value="N12N6MTFRASE"/>
</dbReference>
<proteinExistence type="predicted"/>
<accession>A0A099I158</accession>
<dbReference type="PROSITE" id="PS00092">
    <property type="entry name" value="N6_MTASE"/>
    <property type="match status" value="1"/>
</dbReference>
<keyword evidence="8" id="KW-0378">Hydrolase</keyword>
<evidence type="ECO:0000313" key="9">
    <source>
        <dbReference type="Proteomes" id="UP000030008"/>
    </source>
</evidence>
<dbReference type="GO" id="GO:0004519">
    <property type="term" value="F:endonuclease activity"/>
    <property type="evidence" value="ECO:0007669"/>
    <property type="project" value="UniProtKB-KW"/>
</dbReference>
<keyword evidence="8" id="KW-0255">Endonuclease</keyword>
<keyword evidence="3" id="KW-0808">Transferase</keyword>
<organism evidence="8 9">
    <name type="scientific">Clostridium innocuum</name>
    <dbReference type="NCBI Taxonomy" id="1522"/>
    <lineage>
        <taxon>Bacteria</taxon>
        <taxon>Bacillati</taxon>
        <taxon>Bacillota</taxon>
        <taxon>Clostridia</taxon>
        <taxon>Eubacteriales</taxon>
        <taxon>Clostridiaceae</taxon>
        <taxon>Clostridium</taxon>
    </lineage>
</organism>
<evidence type="ECO:0000256" key="2">
    <source>
        <dbReference type="ARBA" id="ARBA00022603"/>
    </source>
</evidence>
<reference evidence="8 9" key="1">
    <citation type="submission" date="2014-08" db="EMBL/GenBank/DDBJ databases">
        <title>Clostridium innocuum, an unnegligible vancomycin-resistant pathogen causing extra-intestinal infections.</title>
        <authorList>
            <person name="Feng Y."/>
            <person name="Chiu C.-H."/>
        </authorList>
    </citation>
    <scope>NUCLEOTIDE SEQUENCE [LARGE SCALE GENOMIC DNA]</scope>
    <source>
        <strain evidence="8 9">AN88</strain>
    </source>
</reference>
<dbReference type="Gene3D" id="3.40.50.150">
    <property type="entry name" value="Vaccinia Virus protein VP39"/>
    <property type="match status" value="1"/>
</dbReference>
<gene>
    <name evidence="8" type="ORF">CIAN88_20845</name>
</gene>
<evidence type="ECO:0000256" key="3">
    <source>
        <dbReference type="ARBA" id="ARBA00022679"/>
    </source>
</evidence>
<keyword evidence="2" id="KW-0489">Methyltransferase</keyword>
<dbReference type="AlphaFoldDB" id="A0A099I158"/>
<evidence type="ECO:0000313" key="8">
    <source>
        <dbReference type="EMBL" id="KGJ51415.1"/>
    </source>
</evidence>
<dbReference type="GO" id="GO:0003677">
    <property type="term" value="F:DNA binding"/>
    <property type="evidence" value="ECO:0007669"/>
    <property type="project" value="InterPro"/>
</dbReference>
<name>A0A099I158_CLOIN</name>
<dbReference type="GO" id="GO:0008170">
    <property type="term" value="F:N-methyltransferase activity"/>
    <property type="evidence" value="ECO:0007669"/>
    <property type="project" value="InterPro"/>
</dbReference>